<evidence type="ECO:0000313" key="2">
    <source>
        <dbReference type="Proteomes" id="UP000829398"/>
    </source>
</evidence>
<dbReference type="Proteomes" id="UP000829398">
    <property type="component" value="Chromosome 3"/>
</dbReference>
<proteinExistence type="predicted"/>
<organism evidence="1 2">
    <name type="scientific">Citrus sinensis</name>
    <name type="common">Sweet orange</name>
    <name type="synonym">Citrus aurantium var. sinensis</name>
    <dbReference type="NCBI Taxonomy" id="2711"/>
    <lineage>
        <taxon>Eukaryota</taxon>
        <taxon>Viridiplantae</taxon>
        <taxon>Streptophyta</taxon>
        <taxon>Embryophyta</taxon>
        <taxon>Tracheophyta</taxon>
        <taxon>Spermatophyta</taxon>
        <taxon>Magnoliopsida</taxon>
        <taxon>eudicotyledons</taxon>
        <taxon>Gunneridae</taxon>
        <taxon>Pentapetalae</taxon>
        <taxon>rosids</taxon>
        <taxon>malvids</taxon>
        <taxon>Sapindales</taxon>
        <taxon>Rutaceae</taxon>
        <taxon>Aurantioideae</taxon>
        <taxon>Citrus</taxon>
    </lineage>
</organism>
<protein>
    <submittedName>
        <fullName evidence="1">ANK REP REGION domain-containing protein</fullName>
    </submittedName>
</protein>
<dbReference type="EMBL" id="CM039172">
    <property type="protein sequence ID" value="KAH9782378.1"/>
    <property type="molecule type" value="Genomic_DNA"/>
</dbReference>
<sequence>MDRKLFEAAQAGNVQSLHQLLGENPLILHISALTSAGNPVHVASAYGHVDFVKEIINLRPDMAQEVNRDGFSPTHMASSIGHTEVVRELLKVDRKLCQLQGPEAKTPLHCAAIKGRSHAVAEMLSACPECVEDVTIQHDTALHLAIKNSQYGVIAIIVDWIREMKKEDIFNMRDEQGNTVLHLATLKKQPQASPILYLIPYSIIFNQVSSCFYCFQIIIKE</sequence>
<evidence type="ECO:0000313" key="1">
    <source>
        <dbReference type="EMBL" id="KAH9782378.1"/>
    </source>
</evidence>
<name>A0ACB8M9Q8_CITSI</name>
<comment type="caution">
    <text evidence="1">The sequence shown here is derived from an EMBL/GenBank/DDBJ whole genome shotgun (WGS) entry which is preliminary data.</text>
</comment>
<keyword evidence="2" id="KW-1185">Reference proteome</keyword>
<accession>A0ACB8M9Q8</accession>
<reference evidence="2" key="1">
    <citation type="journal article" date="2023" name="Hortic. Res.">
        <title>A chromosome-level phased genome enabling allele-level studies in sweet orange: a case study on citrus Huanglongbing tolerance.</title>
        <authorList>
            <person name="Wu B."/>
            <person name="Yu Q."/>
            <person name="Deng Z."/>
            <person name="Duan Y."/>
            <person name="Luo F."/>
            <person name="Gmitter F. Jr."/>
        </authorList>
    </citation>
    <scope>NUCLEOTIDE SEQUENCE [LARGE SCALE GENOMIC DNA]</scope>
    <source>
        <strain evidence="2">cv. Valencia</strain>
    </source>
</reference>
<gene>
    <name evidence="1" type="ORF">KPL71_008867</name>
</gene>